<dbReference type="Proteomes" id="UP001652661">
    <property type="component" value="Chromosome 3L"/>
</dbReference>
<name>A0ABM4GHB7_DROKI</name>
<protein>
    <submittedName>
        <fullName evidence="9">E3 ubiquitin-protein ligase DCST1-like</fullName>
    </submittedName>
</protein>
<feature type="domain" description="Dendritic cell-specific transmembrane protein-like" evidence="6">
    <location>
        <begin position="2"/>
        <end position="88"/>
    </location>
</feature>
<dbReference type="GeneID" id="138928634"/>
<evidence type="ECO:0000256" key="5">
    <source>
        <dbReference type="SAM" id="Phobius"/>
    </source>
</evidence>
<dbReference type="InterPro" id="IPR058842">
    <property type="entry name" value="DCST1_C"/>
</dbReference>
<feature type="transmembrane region" description="Helical" evidence="5">
    <location>
        <begin position="41"/>
        <end position="60"/>
    </location>
</feature>
<reference evidence="9" key="1">
    <citation type="submission" date="2025-08" db="UniProtKB">
        <authorList>
            <consortium name="RefSeq"/>
        </authorList>
    </citation>
    <scope>IDENTIFICATION</scope>
    <source>
        <strain evidence="9">14028-0561.14</strain>
        <tissue evidence="9">Whole fly</tissue>
    </source>
</reference>
<evidence type="ECO:0000256" key="2">
    <source>
        <dbReference type="ARBA" id="ARBA00022692"/>
    </source>
</evidence>
<evidence type="ECO:0000256" key="1">
    <source>
        <dbReference type="ARBA" id="ARBA00004141"/>
    </source>
</evidence>
<evidence type="ECO:0000313" key="8">
    <source>
        <dbReference type="Proteomes" id="UP001652661"/>
    </source>
</evidence>
<feature type="domain" description="E3 ubiquitin-protein ligase DCST1-like C-terminal" evidence="7">
    <location>
        <begin position="144"/>
        <end position="188"/>
    </location>
</feature>
<accession>A0ABM4GHB7</accession>
<keyword evidence="4 5" id="KW-0472">Membrane</keyword>
<organism evidence="8 9">
    <name type="scientific">Drosophila kikkawai</name>
    <name type="common">Fruit fly</name>
    <dbReference type="NCBI Taxonomy" id="30033"/>
    <lineage>
        <taxon>Eukaryota</taxon>
        <taxon>Metazoa</taxon>
        <taxon>Ecdysozoa</taxon>
        <taxon>Arthropoda</taxon>
        <taxon>Hexapoda</taxon>
        <taxon>Insecta</taxon>
        <taxon>Pterygota</taxon>
        <taxon>Neoptera</taxon>
        <taxon>Endopterygota</taxon>
        <taxon>Diptera</taxon>
        <taxon>Brachycera</taxon>
        <taxon>Muscomorpha</taxon>
        <taxon>Ephydroidea</taxon>
        <taxon>Drosophilidae</taxon>
        <taxon>Drosophila</taxon>
        <taxon>Sophophora</taxon>
    </lineage>
</organism>
<dbReference type="RefSeq" id="XP_070142090.1">
    <property type="nucleotide sequence ID" value="XM_070285989.1"/>
</dbReference>
<dbReference type="PANTHER" id="PTHR21041">
    <property type="entry name" value="DENDRITIC CELL-SPECIFIC TRANSMEMBRANE PROTEIN"/>
    <property type="match status" value="1"/>
</dbReference>
<dbReference type="PANTHER" id="PTHR21041:SF9">
    <property type="entry name" value="DENDRITIC CELL-SPECIFIC TRANSMEMBRANE PROTEIN-LIKE DOMAIN-CONTAINING PROTEIN"/>
    <property type="match status" value="1"/>
</dbReference>
<evidence type="ECO:0000259" key="6">
    <source>
        <dbReference type="Pfam" id="PF07782"/>
    </source>
</evidence>
<evidence type="ECO:0000313" key="9">
    <source>
        <dbReference type="RefSeq" id="XP_070142090.1"/>
    </source>
</evidence>
<keyword evidence="3 5" id="KW-1133">Transmembrane helix</keyword>
<dbReference type="Pfam" id="PF07782">
    <property type="entry name" value="DC_STAMP"/>
    <property type="match status" value="1"/>
</dbReference>
<sequence length="216" mass="25214">MVIKGGGQIGSFLRDLVHAFEPKVLQMNSYNCLPVPENPKYWLYFWILVLYVLAWIMVFWEPYGLRQRHRIMAYFHPEVSCRRVQYLHYSILKGRRKSVLQLSSQRARFLKCYRYDNKLVSCISCLSSLTSWFFSGCRGVCIGRSCTICRKPLTKSDHVFCDLPECSGVYCYTCFIECNNNCVLCSSPSECDFSEIGDSSDYWDYSYCCPENVHSE</sequence>
<keyword evidence="8" id="KW-1185">Reference proteome</keyword>
<comment type="subcellular location">
    <subcellularLocation>
        <location evidence="1">Membrane</location>
        <topology evidence="1">Multi-pass membrane protein</topology>
    </subcellularLocation>
</comment>
<evidence type="ECO:0000256" key="3">
    <source>
        <dbReference type="ARBA" id="ARBA00022989"/>
    </source>
</evidence>
<keyword evidence="2 5" id="KW-0812">Transmembrane</keyword>
<dbReference type="InterPro" id="IPR012858">
    <property type="entry name" value="DC_STAMP-like"/>
</dbReference>
<evidence type="ECO:0000259" key="7">
    <source>
        <dbReference type="Pfam" id="PF26037"/>
    </source>
</evidence>
<gene>
    <name evidence="9" type="primary">LOC138928634</name>
</gene>
<evidence type="ECO:0000256" key="4">
    <source>
        <dbReference type="ARBA" id="ARBA00023136"/>
    </source>
</evidence>
<proteinExistence type="predicted"/>
<dbReference type="InterPro" id="IPR051856">
    <property type="entry name" value="CSR-E3_Ligase_Protein"/>
</dbReference>
<dbReference type="Pfam" id="PF26037">
    <property type="entry name" value="zf-RING_DCST1_C"/>
    <property type="match status" value="1"/>
</dbReference>